<dbReference type="Proteomes" id="UP001141253">
    <property type="component" value="Chromosome 6"/>
</dbReference>
<proteinExistence type="predicted"/>
<comment type="caution">
    <text evidence="1">The sequence shown here is derived from an EMBL/GenBank/DDBJ whole genome shotgun (WGS) entry which is preliminary data.</text>
</comment>
<name>A0ABQ9B8N4_9ROSI</name>
<sequence>MQRCRYNVTHASIFTITRRKRTGKRKRINQGLTKTKANNQHGVVSMDFYTENVRKRHLGVFASLPTIQKQIFIV</sequence>
<organism evidence="1 2">
    <name type="scientific">Salix suchowensis</name>
    <dbReference type="NCBI Taxonomy" id="1278906"/>
    <lineage>
        <taxon>Eukaryota</taxon>
        <taxon>Viridiplantae</taxon>
        <taxon>Streptophyta</taxon>
        <taxon>Embryophyta</taxon>
        <taxon>Tracheophyta</taxon>
        <taxon>Spermatophyta</taxon>
        <taxon>Magnoliopsida</taxon>
        <taxon>eudicotyledons</taxon>
        <taxon>Gunneridae</taxon>
        <taxon>Pentapetalae</taxon>
        <taxon>rosids</taxon>
        <taxon>fabids</taxon>
        <taxon>Malpighiales</taxon>
        <taxon>Salicaceae</taxon>
        <taxon>Saliceae</taxon>
        <taxon>Salix</taxon>
    </lineage>
</organism>
<reference evidence="1" key="1">
    <citation type="submission" date="2022-10" db="EMBL/GenBank/DDBJ databases">
        <authorList>
            <person name="Hyden B.L."/>
            <person name="Feng K."/>
            <person name="Yates T."/>
            <person name="Jawdy S."/>
            <person name="Smart L.B."/>
            <person name="Muchero W."/>
        </authorList>
    </citation>
    <scope>NUCLEOTIDE SEQUENCE</scope>
    <source>
        <tissue evidence="1">Shoot tip</tissue>
    </source>
</reference>
<accession>A0ABQ9B8N4</accession>
<evidence type="ECO:0000313" key="2">
    <source>
        <dbReference type="Proteomes" id="UP001141253"/>
    </source>
</evidence>
<evidence type="ECO:0000313" key="1">
    <source>
        <dbReference type="EMBL" id="KAJ6380572.1"/>
    </source>
</evidence>
<dbReference type="EMBL" id="JAPFFI010000009">
    <property type="protein sequence ID" value="KAJ6380572.1"/>
    <property type="molecule type" value="Genomic_DNA"/>
</dbReference>
<protein>
    <submittedName>
        <fullName evidence="1">Uncharacterized protein</fullName>
    </submittedName>
</protein>
<keyword evidence="2" id="KW-1185">Reference proteome</keyword>
<reference evidence="1" key="2">
    <citation type="journal article" date="2023" name="Int. J. Mol. Sci.">
        <title>De Novo Assembly and Annotation of 11 Diverse Shrub Willow (Salix) Genomes Reveals Novel Gene Organization in Sex-Linked Regions.</title>
        <authorList>
            <person name="Hyden B."/>
            <person name="Feng K."/>
            <person name="Yates T.B."/>
            <person name="Jawdy S."/>
            <person name="Cereghino C."/>
            <person name="Smart L.B."/>
            <person name="Muchero W."/>
        </authorList>
    </citation>
    <scope>NUCLEOTIDE SEQUENCE</scope>
    <source>
        <tissue evidence="1">Shoot tip</tissue>
    </source>
</reference>
<gene>
    <name evidence="1" type="ORF">OIU77_029464</name>
</gene>